<protein>
    <submittedName>
        <fullName evidence="2">Uncharacterized protein</fullName>
    </submittedName>
</protein>
<keyword evidence="3" id="KW-1185">Reference proteome</keyword>
<organism evidence="2 3">
    <name type="scientific">Paratrimastix pyriformis</name>
    <dbReference type="NCBI Taxonomy" id="342808"/>
    <lineage>
        <taxon>Eukaryota</taxon>
        <taxon>Metamonada</taxon>
        <taxon>Preaxostyla</taxon>
        <taxon>Paratrimastigidae</taxon>
        <taxon>Paratrimastix</taxon>
    </lineage>
</organism>
<name>A0ABQ8UUM4_9EUKA</name>
<evidence type="ECO:0000256" key="1">
    <source>
        <dbReference type="SAM" id="SignalP"/>
    </source>
</evidence>
<gene>
    <name evidence="2" type="ORF">PAPYR_10</name>
</gene>
<comment type="caution">
    <text evidence="2">The sequence shown here is derived from an EMBL/GenBank/DDBJ whole genome shotgun (WGS) entry which is preliminary data.</text>
</comment>
<dbReference type="Proteomes" id="UP001141327">
    <property type="component" value="Unassembled WGS sequence"/>
</dbReference>
<sequence>MNFRALLILSLLVLNVSAFRGSRPSAQEHAVRHLKSTLTHPIWSSSPNQYLQRETSETIMAATIAAAAAPVRLPICLYQGMKEEGWYWLGSNLLISHEKCGGLRPLCLDGSRFVAVNPKTGDRTTISESPCDTSVNQL</sequence>
<proteinExistence type="predicted"/>
<reference evidence="2" key="1">
    <citation type="journal article" date="2022" name="bioRxiv">
        <title>Genomics of Preaxostyla Flagellates Illuminates Evolutionary Transitions and the Path Towards Mitochondrial Loss.</title>
        <authorList>
            <person name="Novak L.V.F."/>
            <person name="Treitli S.C."/>
            <person name="Pyrih J."/>
            <person name="Halakuc P."/>
            <person name="Pipaliya S.V."/>
            <person name="Vacek V."/>
            <person name="Brzon O."/>
            <person name="Soukal P."/>
            <person name="Eme L."/>
            <person name="Dacks J.B."/>
            <person name="Karnkowska A."/>
            <person name="Elias M."/>
            <person name="Hampl V."/>
        </authorList>
    </citation>
    <scope>NUCLEOTIDE SEQUENCE</scope>
    <source>
        <strain evidence="2">RCP-MX</strain>
    </source>
</reference>
<feature type="chain" id="PRO_5045831367" evidence="1">
    <location>
        <begin position="19"/>
        <end position="138"/>
    </location>
</feature>
<accession>A0ABQ8UUM4</accession>
<feature type="signal peptide" evidence="1">
    <location>
        <begin position="1"/>
        <end position="18"/>
    </location>
</feature>
<keyword evidence="1" id="KW-0732">Signal</keyword>
<evidence type="ECO:0000313" key="3">
    <source>
        <dbReference type="Proteomes" id="UP001141327"/>
    </source>
</evidence>
<dbReference type="EMBL" id="JAPMOS010000001">
    <property type="protein sequence ID" value="KAJ4462821.1"/>
    <property type="molecule type" value="Genomic_DNA"/>
</dbReference>
<evidence type="ECO:0000313" key="2">
    <source>
        <dbReference type="EMBL" id="KAJ4462821.1"/>
    </source>
</evidence>